<keyword evidence="4" id="KW-0812">Transmembrane</keyword>
<dbReference type="Proteomes" id="UP000324632">
    <property type="component" value="Chromosome 4"/>
</dbReference>
<feature type="transmembrane region" description="Helical" evidence="4">
    <location>
        <begin position="33"/>
        <end position="57"/>
    </location>
</feature>
<dbReference type="SUPFAM" id="SSF56436">
    <property type="entry name" value="C-type lectin-like"/>
    <property type="match status" value="1"/>
</dbReference>
<keyword evidence="3" id="KW-0175">Coiled coil</keyword>
<evidence type="ECO:0000256" key="2">
    <source>
        <dbReference type="ARBA" id="ARBA00023157"/>
    </source>
</evidence>
<dbReference type="InterPro" id="IPR018378">
    <property type="entry name" value="C-type_lectin_CS"/>
</dbReference>
<dbReference type="AlphaFoldDB" id="A0A5A9PLI0"/>
<proteinExistence type="predicted"/>
<dbReference type="SMART" id="SM00034">
    <property type="entry name" value="CLECT"/>
    <property type="match status" value="1"/>
</dbReference>
<dbReference type="InterPro" id="IPR001304">
    <property type="entry name" value="C-type_lectin-like"/>
</dbReference>
<feature type="coiled-coil region" evidence="3">
    <location>
        <begin position="74"/>
        <end position="115"/>
    </location>
</feature>
<organism evidence="6 7">
    <name type="scientific">Triplophysa tibetana</name>
    <dbReference type="NCBI Taxonomy" id="1572043"/>
    <lineage>
        <taxon>Eukaryota</taxon>
        <taxon>Metazoa</taxon>
        <taxon>Chordata</taxon>
        <taxon>Craniata</taxon>
        <taxon>Vertebrata</taxon>
        <taxon>Euteleostomi</taxon>
        <taxon>Actinopterygii</taxon>
        <taxon>Neopterygii</taxon>
        <taxon>Teleostei</taxon>
        <taxon>Ostariophysi</taxon>
        <taxon>Cypriniformes</taxon>
        <taxon>Nemacheilidae</taxon>
        <taxon>Triplophysa</taxon>
    </lineage>
</organism>
<dbReference type="InterPro" id="IPR050111">
    <property type="entry name" value="C-type_lectin/snaclec_domain"/>
</dbReference>
<feature type="domain" description="C-type lectin" evidence="5">
    <location>
        <begin position="126"/>
        <end position="236"/>
    </location>
</feature>
<dbReference type="CDD" id="cd03590">
    <property type="entry name" value="CLECT_DC-SIGN_like"/>
    <property type="match status" value="1"/>
</dbReference>
<dbReference type="InterPro" id="IPR033989">
    <property type="entry name" value="CD209-like_CTLD"/>
</dbReference>
<dbReference type="EMBL" id="SOYY01000004">
    <property type="protein sequence ID" value="KAA0721796.1"/>
    <property type="molecule type" value="Genomic_DNA"/>
</dbReference>
<evidence type="ECO:0000256" key="4">
    <source>
        <dbReference type="SAM" id="Phobius"/>
    </source>
</evidence>
<dbReference type="InterPro" id="IPR016186">
    <property type="entry name" value="C-type_lectin-like/link_sf"/>
</dbReference>
<keyword evidence="4" id="KW-1133">Transmembrane helix</keyword>
<name>A0A5A9PLI0_9TELE</name>
<evidence type="ECO:0000256" key="3">
    <source>
        <dbReference type="SAM" id="Coils"/>
    </source>
</evidence>
<dbReference type="PANTHER" id="PTHR22803">
    <property type="entry name" value="MANNOSE, PHOSPHOLIPASE, LECTIN RECEPTOR RELATED"/>
    <property type="match status" value="1"/>
</dbReference>
<evidence type="ECO:0000259" key="5">
    <source>
        <dbReference type="PROSITE" id="PS50041"/>
    </source>
</evidence>
<gene>
    <name evidence="6" type="ORF">E1301_Tti020227</name>
</gene>
<keyword evidence="4" id="KW-0472">Membrane</keyword>
<sequence length="237" mass="27596">MEIVRNVQNRSATRNTFETENQKQTGAQNRGRWLVWITVGLGLICILLAIALILMYIHLTAERDQMKTTNMHIAEKCNEALNSLEVNYSRLTDEREELKINLNNVSAKKLELEVELKTRNSQKDRYFISSEQKSWSYSRQFCRDRGGDLVIINSEEEQRYIHSIIKEDTWIGLSDTDNEGVMKWVDNSTPIISFWISGEPNNAQGNEDCVQIVSSYPLKNSWNDQPCTEERRWICEN</sequence>
<evidence type="ECO:0000313" key="7">
    <source>
        <dbReference type="Proteomes" id="UP000324632"/>
    </source>
</evidence>
<accession>A0A5A9PLI0</accession>
<dbReference type="InterPro" id="IPR016187">
    <property type="entry name" value="CTDL_fold"/>
</dbReference>
<keyword evidence="1" id="KW-0430">Lectin</keyword>
<evidence type="ECO:0000313" key="6">
    <source>
        <dbReference type="EMBL" id="KAA0721796.1"/>
    </source>
</evidence>
<evidence type="ECO:0000256" key="1">
    <source>
        <dbReference type="ARBA" id="ARBA00022734"/>
    </source>
</evidence>
<comment type="caution">
    <text evidence="6">The sequence shown here is derived from an EMBL/GenBank/DDBJ whole genome shotgun (WGS) entry which is preliminary data.</text>
</comment>
<dbReference type="PROSITE" id="PS00615">
    <property type="entry name" value="C_TYPE_LECTIN_1"/>
    <property type="match status" value="1"/>
</dbReference>
<reference evidence="6 7" key="1">
    <citation type="journal article" date="2019" name="Mol. Ecol. Resour.">
        <title>Chromosome-level genome assembly of Triplophysa tibetana, a fish adapted to the harsh high-altitude environment of the Tibetan Plateau.</title>
        <authorList>
            <person name="Yang X."/>
            <person name="Liu H."/>
            <person name="Ma Z."/>
            <person name="Zou Y."/>
            <person name="Zou M."/>
            <person name="Mao Y."/>
            <person name="Li X."/>
            <person name="Wang H."/>
            <person name="Chen T."/>
            <person name="Wang W."/>
            <person name="Yang R."/>
        </authorList>
    </citation>
    <scope>NUCLEOTIDE SEQUENCE [LARGE SCALE GENOMIC DNA]</scope>
    <source>
        <strain evidence="6">TTIB1903HZAU</strain>
        <tissue evidence="6">Muscle</tissue>
    </source>
</reference>
<dbReference type="Pfam" id="PF00059">
    <property type="entry name" value="Lectin_C"/>
    <property type="match status" value="1"/>
</dbReference>
<keyword evidence="2" id="KW-1015">Disulfide bond</keyword>
<keyword evidence="7" id="KW-1185">Reference proteome</keyword>
<dbReference type="PROSITE" id="PS50041">
    <property type="entry name" value="C_TYPE_LECTIN_2"/>
    <property type="match status" value="1"/>
</dbReference>
<dbReference type="GO" id="GO:0030246">
    <property type="term" value="F:carbohydrate binding"/>
    <property type="evidence" value="ECO:0007669"/>
    <property type="project" value="UniProtKB-KW"/>
</dbReference>
<protein>
    <submittedName>
        <fullName evidence="6">Layilin</fullName>
    </submittedName>
</protein>
<dbReference type="Gene3D" id="3.10.100.10">
    <property type="entry name" value="Mannose-Binding Protein A, subunit A"/>
    <property type="match status" value="1"/>
</dbReference>